<feature type="non-terminal residue" evidence="3">
    <location>
        <position position="1"/>
    </location>
</feature>
<proteinExistence type="predicted"/>
<name>A0A3P6TQW5_ONCOC</name>
<feature type="domain" description="SAM" evidence="2">
    <location>
        <begin position="343"/>
        <end position="406"/>
    </location>
</feature>
<protein>
    <recommendedName>
        <fullName evidence="2">SAM domain-containing protein</fullName>
    </recommendedName>
</protein>
<reference evidence="3 4" key="1">
    <citation type="submission" date="2018-08" db="EMBL/GenBank/DDBJ databases">
        <authorList>
            <person name="Laetsch R D."/>
            <person name="Stevens L."/>
            <person name="Kumar S."/>
            <person name="Blaxter L. M."/>
        </authorList>
    </citation>
    <scope>NUCLEOTIDE SEQUENCE [LARGE SCALE GENOMIC DNA]</scope>
</reference>
<keyword evidence="4" id="KW-1185">Reference proteome</keyword>
<dbReference type="Gene3D" id="1.10.150.50">
    <property type="entry name" value="Transcription Factor, Ets-1"/>
    <property type="match status" value="1"/>
</dbReference>
<feature type="region of interest" description="Disordered" evidence="1">
    <location>
        <begin position="1"/>
        <end position="46"/>
    </location>
</feature>
<feature type="compositionally biased region" description="Low complexity" evidence="1">
    <location>
        <begin position="260"/>
        <end position="291"/>
    </location>
</feature>
<dbReference type="SUPFAM" id="SSF47769">
    <property type="entry name" value="SAM/Pointed domain"/>
    <property type="match status" value="1"/>
</dbReference>
<dbReference type="InterPro" id="IPR051569">
    <property type="entry name" value="SHANK"/>
</dbReference>
<dbReference type="PANTHER" id="PTHR24135:SF28">
    <property type="entry name" value="LD13733P"/>
    <property type="match status" value="1"/>
</dbReference>
<evidence type="ECO:0000256" key="1">
    <source>
        <dbReference type="SAM" id="MobiDB-lite"/>
    </source>
</evidence>
<dbReference type="PANTHER" id="PTHR24135">
    <property type="entry name" value="SH3 AND MULTIPLE ANKYRIN REPEAT DOMAINS PROTEIN"/>
    <property type="match status" value="1"/>
</dbReference>
<dbReference type="SUPFAM" id="SSF101447">
    <property type="entry name" value="Formin homology 2 domain (FH2 domain)"/>
    <property type="match status" value="1"/>
</dbReference>
<dbReference type="GO" id="GO:0030160">
    <property type="term" value="F:synaptic receptor adaptor activity"/>
    <property type="evidence" value="ECO:0007669"/>
    <property type="project" value="TreeGrafter"/>
</dbReference>
<dbReference type="SMART" id="SM00454">
    <property type="entry name" value="SAM"/>
    <property type="match status" value="1"/>
</dbReference>
<gene>
    <name evidence="3" type="ORF">NOO_LOCUS7301</name>
</gene>
<feature type="compositionally biased region" description="Polar residues" evidence="1">
    <location>
        <begin position="13"/>
        <end position="26"/>
    </location>
</feature>
<dbReference type="PROSITE" id="PS50105">
    <property type="entry name" value="SAM_DOMAIN"/>
    <property type="match status" value="1"/>
</dbReference>
<dbReference type="Proteomes" id="UP000271087">
    <property type="component" value="Unassembled WGS sequence"/>
</dbReference>
<sequence>PPPPPPPPPPSLPSHSVETSTKSVSFKNDAEYVESESKETGAPAISSSTISCEILSKVKLKPTIRRERANCSTTVPHGFDSDLRNALAKRRGKAGNSNDASKKVVFLLENPPVATVISSYGGLNVCESVRQNVANSTKWENGKSEHSPTSIASKKDSGYASSRTSLEPSEYGEDIGSTGTTVIAISGSTKPNVSSAHLKSSLNNDIPSACQVSLINHQFMENCDPIYTKRSNWLPQVSPSSLPPPPTQQRSQVVSDHDSMSLNSTLSTLSGQSSSDQQQRALSTTLLSSTSQNKISVSSSTDCNDDEPDSGTGDSDNETMPESRNHTTSLISNNFVDKQVSNWTTDDIVAWLKTLGLSEHSRKFRQFRINGAHLLSFDRSLLTQLGVTRIGHRQLIERSLKSLIEQ</sequence>
<feature type="region of interest" description="Disordered" evidence="1">
    <location>
        <begin position="235"/>
        <end position="328"/>
    </location>
</feature>
<dbReference type="AlphaFoldDB" id="A0A3P6TQW5"/>
<dbReference type="InterPro" id="IPR001660">
    <property type="entry name" value="SAM"/>
</dbReference>
<feature type="compositionally biased region" description="Pro residues" evidence="1">
    <location>
        <begin position="1"/>
        <end position="12"/>
    </location>
</feature>
<dbReference type="GO" id="GO:0035255">
    <property type="term" value="F:ionotropic glutamate receptor binding"/>
    <property type="evidence" value="ECO:0007669"/>
    <property type="project" value="TreeGrafter"/>
</dbReference>
<organism evidence="3 4">
    <name type="scientific">Onchocerca ochengi</name>
    <name type="common">Filarial nematode worm</name>
    <dbReference type="NCBI Taxonomy" id="42157"/>
    <lineage>
        <taxon>Eukaryota</taxon>
        <taxon>Metazoa</taxon>
        <taxon>Ecdysozoa</taxon>
        <taxon>Nematoda</taxon>
        <taxon>Chromadorea</taxon>
        <taxon>Rhabditida</taxon>
        <taxon>Spirurina</taxon>
        <taxon>Spiruromorpha</taxon>
        <taxon>Filarioidea</taxon>
        <taxon>Onchocercidae</taxon>
        <taxon>Onchocerca</taxon>
    </lineage>
</organism>
<dbReference type="EMBL" id="UYRW01002552">
    <property type="protein sequence ID" value="VDK85723.1"/>
    <property type="molecule type" value="Genomic_DNA"/>
</dbReference>
<evidence type="ECO:0000313" key="3">
    <source>
        <dbReference type="EMBL" id="VDK85723.1"/>
    </source>
</evidence>
<accession>A0A3P6TQW5</accession>
<dbReference type="OrthoDB" id="445896at2759"/>
<feature type="compositionally biased region" description="Acidic residues" evidence="1">
    <location>
        <begin position="303"/>
        <end position="319"/>
    </location>
</feature>
<feature type="compositionally biased region" description="Polar residues" evidence="1">
    <location>
        <begin position="292"/>
        <end position="302"/>
    </location>
</feature>
<evidence type="ECO:0000259" key="2">
    <source>
        <dbReference type="PROSITE" id="PS50105"/>
    </source>
</evidence>
<feature type="region of interest" description="Disordered" evidence="1">
    <location>
        <begin position="137"/>
        <end position="176"/>
    </location>
</feature>
<dbReference type="InterPro" id="IPR013761">
    <property type="entry name" value="SAM/pointed_sf"/>
</dbReference>
<dbReference type="Pfam" id="PF00536">
    <property type="entry name" value="SAM_1"/>
    <property type="match status" value="1"/>
</dbReference>
<evidence type="ECO:0000313" key="4">
    <source>
        <dbReference type="Proteomes" id="UP000271087"/>
    </source>
</evidence>